<organism evidence="4 5">
    <name type="scientific">Pseudorhizobium flavum</name>
    <dbReference type="NCBI Taxonomy" id="1335061"/>
    <lineage>
        <taxon>Bacteria</taxon>
        <taxon>Pseudomonadati</taxon>
        <taxon>Pseudomonadota</taxon>
        <taxon>Alphaproteobacteria</taxon>
        <taxon>Hyphomicrobiales</taxon>
        <taxon>Rhizobiaceae</taxon>
        <taxon>Rhizobium/Agrobacterium group</taxon>
        <taxon>Pseudorhizobium</taxon>
    </lineage>
</organism>
<dbReference type="SUPFAM" id="SSF55729">
    <property type="entry name" value="Acyl-CoA N-acyltransferases (Nat)"/>
    <property type="match status" value="1"/>
</dbReference>
<dbReference type="PROSITE" id="PS51186">
    <property type="entry name" value="GNAT"/>
    <property type="match status" value="1"/>
</dbReference>
<dbReference type="Gene3D" id="3.40.630.30">
    <property type="match status" value="1"/>
</dbReference>
<dbReference type="EMBL" id="JACHEJ010000002">
    <property type="protein sequence ID" value="MBB6179224.1"/>
    <property type="molecule type" value="Genomic_DNA"/>
</dbReference>
<keyword evidence="5" id="KW-1185">Reference proteome</keyword>
<evidence type="ECO:0000256" key="1">
    <source>
        <dbReference type="ARBA" id="ARBA00022679"/>
    </source>
</evidence>
<comment type="caution">
    <text evidence="4">The sequence shown here is derived from an EMBL/GenBank/DDBJ whole genome shotgun (WGS) entry which is preliminary data.</text>
</comment>
<reference evidence="4 5" key="1">
    <citation type="submission" date="2020-08" db="EMBL/GenBank/DDBJ databases">
        <title>Genomic Encyclopedia of Type Strains, Phase IV (KMG-IV): sequencing the most valuable type-strain genomes for metagenomic binning, comparative biology and taxonomic classification.</title>
        <authorList>
            <person name="Goeker M."/>
        </authorList>
    </citation>
    <scope>NUCLEOTIDE SEQUENCE [LARGE SCALE GENOMIC DNA]</scope>
    <source>
        <strain evidence="4 5">DSM 102134</strain>
    </source>
</reference>
<dbReference type="AlphaFoldDB" id="A0A7X0DDL4"/>
<dbReference type="PANTHER" id="PTHR43877">
    <property type="entry name" value="AMINOALKYLPHOSPHONATE N-ACETYLTRANSFERASE-RELATED-RELATED"/>
    <property type="match status" value="1"/>
</dbReference>
<dbReference type="RefSeq" id="WP_077547207.1">
    <property type="nucleotide sequence ID" value="NZ_JACHEJ010000002.1"/>
</dbReference>
<dbReference type="Proteomes" id="UP000535501">
    <property type="component" value="Unassembled WGS sequence"/>
</dbReference>
<accession>A0A7X0DDL4</accession>
<keyword evidence="2 4" id="KW-0012">Acyltransferase</keyword>
<keyword evidence="1 4" id="KW-0808">Transferase</keyword>
<dbReference type="PANTHER" id="PTHR43877:SF2">
    <property type="entry name" value="AMINOALKYLPHOSPHONATE N-ACETYLTRANSFERASE-RELATED"/>
    <property type="match status" value="1"/>
</dbReference>
<dbReference type="EC" id="2.3.1.267" evidence="4"/>
<sequence>MSTIRNAREDEVEVLAEVGFRAWQKAMASIGGIADMRSSAREAFRNFTRSSWLTITVLDSGGSVAGWAAREKLDELITDFWIDPQFQHQGLGTALLSAIEADIVRQGFDSARVETHALNEEAVSFFANRGYRINWLSAAYSPKLDREVQSVGLSKLLVEEPADNYGPGV</sequence>
<gene>
    <name evidence="4" type="ORF">HNQ75_001178</name>
</gene>
<feature type="domain" description="N-acetyltransferase" evidence="3">
    <location>
        <begin position="2"/>
        <end position="158"/>
    </location>
</feature>
<proteinExistence type="predicted"/>
<evidence type="ECO:0000256" key="2">
    <source>
        <dbReference type="ARBA" id="ARBA00023315"/>
    </source>
</evidence>
<protein>
    <submittedName>
        <fullName evidence="4">Ribosomal-protein-alanine N-acetyltransferase</fullName>
        <ecNumber evidence="4">2.3.1.267</ecNumber>
    </submittedName>
</protein>
<dbReference type="InterPro" id="IPR050832">
    <property type="entry name" value="Bact_Acetyltransf"/>
</dbReference>
<dbReference type="Pfam" id="PF00583">
    <property type="entry name" value="Acetyltransf_1"/>
    <property type="match status" value="1"/>
</dbReference>
<name>A0A7X0DDL4_9HYPH</name>
<evidence type="ECO:0000259" key="3">
    <source>
        <dbReference type="PROSITE" id="PS51186"/>
    </source>
</evidence>
<dbReference type="CDD" id="cd04301">
    <property type="entry name" value="NAT_SF"/>
    <property type="match status" value="1"/>
</dbReference>
<dbReference type="GO" id="GO:0008999">
    <property type="term" value="F:protein-N-terminal-alanine acetyltransferase activity"/>
    <property type="evidence" value="ECO:0007669"/>
    <property type="project" value="UniProtKB-EC"/>
</dbReference>
<evidence type="ECO:0000313" key="4">
    <source>
        <dbReference type="EMBL" id="MBB6179224.1"/>
    </source>
</evidence>
<dbReference type="InterPro" id="IPR000182">
    <property type="entry name" value="GNAT_dom"/>
</dbReference>
<dbReference type="InterPro" id="IPR016181">
    <property type="entry name" value="Acyl_CoA_acyltransferase"/>
</dbReference>
<evidence type="ECO:0000313" key="5">
    <source>
        <dbReference type="Proteomes" id="UP000535501"/>
    </source>
</evidence>